<dbReference type="AlphaFoldDB" id="A0A1M5M1L3"/>
<evidence type="ECO:0000313" key="3">
    <source>
        <dbReference type="Proteomes" id="UP000199758"/>
    </source>
</evidence>
<dbReference type="Pfam" id="PF07238">
    <property type="entry name" value="PilZ"/>
    <property type="match status" value="1"/>
</dbReference>
<sequence length="138" mass="14834">MNDSAQRRGVFRVPVSDPGWLSATLIDDSGDTVGAVVLDLSRAGIGARLPAGVTVARGVRLRCRLTADDGALDTEVTVRNCVSGASSTRLGMEFTALAPVDDSLLSRLVFRLQRYLLRRQVNRVRPPAPAASSVEMQR</sequence>
<evidence type="ECO:0000313" key="2">
    <source>
        <dbReference type="EMBL" id="SHG71222.1"/>
    </source>
</evidence>
<dbReference type="Gene3D" id="2.40.10.220">
    <property type="entry name" value="predicted glycosyltransferase like domains"/>
    <property type="match status" value="1"/>
</dbReference>
<name>A0A1M5M1L3_9GAMM</name>
<evidence type="ECO:0000259" key="1">
    <source>
        <dbReference type="Pfam" id="PF07238"/>
    </source>
</evidence>
<dbReference type="RefSeq" id="WP_072895290.1">
    <property type="nucleotide sequence ID" value="NZ_FQWZ01000002.1"/>
</dbReference>
<accession>A0A1M5M1L3</accession>
<dbReference type="EMBL" id="FQWZ01000002">
    <property type="protein sequence ID" value="SHG71222.1"/>
    <property type="molecule type" value="Genomic_DNA"/>
</dbReference>
<proteinExistence type="predicted"/>
<gene>
    <name evidence="2" type="ORF">SAMN04488068_1218</name>
</gene>
<protein>
    <submittedName>
        <fullName evidence="2">PilZ domain-containing protein</fullName>
    </submittedName>
</protein>
<dbReference type="Proteomes" id="UP000199758">
    <property type="component" value="Unassembled WGS sequence"/>
</dbReference>
<dbReference type="STRING" id="490188.SAMN04488068_1218"/>
<feature type="domain" description="PilZ" evidence="1">
    <location>
        <begin position="22"/>
        <end position="111"/>
    </location>
</feature>
<keyword evidence="3" id="KW-1185">Reference proteome</keyword>
<dbReference type="InterPro" id="IPR009875">
    <property type="entry name" value="PilZ_domain"/>
</dbReference>
<reference evidence="2 3" key="1">
    <citation type="submission" date="2016-11" db="EMBL/GenBank/DDBJ databases">
        <authorList>
            <person name="Jaros S."/>
            <person name="Januszkiewicz K."/>
            <person name="Wedrychowicz H."/>
        </authorList>
    </citation>
    <scope>NUCLEOTIDE SEQUENCE [LARGE SCALE GENOMIC DNA]</scope>
    <source>
        <strain evidence="2 3">CGMCC 1.7049</strain>
    </source>
</reference>
<dbReference type="SUPFAM" id="SSF141371">
    <property type="entry name" value="PilZ domain-like"/>
    <property type="match status" value="1"/>
</dbReference>
<dbReference type="GO" id="GO:0035438">
    <property type="term" value="F:cyclic-di-GMP binding"/>
    <property type="evidence" value="ECO:0007669"/>
    <property type="project" value="InterPro"/>
</dbReference>
<organism evidence="2 3">
    <name type="scientific">Hydrocarboniphaga daqingensis</name>
    <dbReference type="NCBI Taxonomy" id="490188"/>
    <lineage>
        <taxon>Bacteria</taxon>
        <taxon>Pseudomonadati</taxon>
        <taxon>Pseudomonadota</taxon>
        <taxon>Gammaproteobacteria</taxon>
        <taxon>Nevskiales</taxon>
        <taxon>Nevskiaceae</taxon>
        <taxon>Hydrocarboniphaga</taxon>
    </lineage>
</organism>